<keyword evidence="5" id="KW-0808">Transferase</keyword>
<feature type="domain" description="GGDEF" evidence="4">
    <location>
        <begin position="239"/>
        <end position="363"/>
    </location>
</feature>
<dbReference type="InterPro" id="IPR050469">
    <property type="entry name" value="Diguanylate_Cyclase"/>
</dbReference>
<evidence type="ECO:0000313" key="5">
    <source>
        <dbReference type="EMBL" id="WIY48307.1"/>
    </source>
</evidence>
<evidence type="ECO:0000256" key="3">
    <source>
        <dbReference type="SAM" id="Phobius"/>
    </source>
</evidence>
<feature type="transmembrane region" description="Helical" evidence="3">
    <location>
        <begin position="175"/>
        <end position="201"/>
    </location>
</feature>
<dbReference type="Gene3D" id="3.30.70.270">
    <property type="match status" value="1"/>
</dbReference>
<dbReference type="InterPro" id="IPR000160">
    <property type="entry name" value="GGDEF_dom"/>
</dbReference>
<organism evidence="5 6">
    <name type="scientific">Paracidovorax citrulli</name>
    <name type="common">Acidovorax citrulli</name>
    <dbReference type="NCBI Taxonomy" id="80869"/>
    <lineage>
        <taxon>Bacteria</taxon>
        <taxon>Pseudomonadati</taxon>
        <taxon>Pseudomonadota</taxon>
        <taxon>Betaproteobacteria</taxon>
        <taxon>Burkholderiales</taxon>
        <taxon>Comamonadaceae</taxon>
        <taxon>Paracidovorax</taxon>
    </lineage>
</organism>
<keyword evidence="6" id="KW-1185">Reference proteome</keyword>
<dbReference type="EMBL" id="CP127363">
    <property type="protein sequence ID" value="WIY48307.1"/>
    <property type="molecule type" value="Genomic_DNA"/>
</dbReference>
<keyword evidence="5" id="KW-0548">Nucleotidyltransferase</keyword>
<dbReference type="GO" id="GO:0052621">
    <property type="term" value="F:diguanylate cyclase activity"/>
    <property type="evidence" value="ECO:0007669"/>
    <property type="project" value="UniProtKB-EC"/>
</dbReference>
<dbReference type="CDD" id="cd01949">
    <property type="entry name" value="GGDEF"/>
    <property type="match status" value="1"/>
</dbReference>
<dbReference type="EC" id="2.7.7.65" evidence="1"/>
<dbReference type="RefSeq" id="WP_074687184.1">
    <property type="nucleotide sequence ID" value="NZ_CP023687.1"/>
</dbReference>
<name>A0ABY9ANI4_PARCI</name>
<proteinExistence type="predicted"/>
<protein>
    <recommendedName>
        <fullName evidence="1">diguanylate cyclase</fullName>
        <ecNumber evidence="1">2.7.7.65</ecNumber>
    </recommendedName>
</protein>
<dbReference type="Pfam" id="PF00990">
    <property type="entry name" value="GGDEF"/>
    <property type="match status" value="1"/>
</dbReference>
<keyword evidence="3" id="KW-0472">Membrane</keyword>
<dbReference type="Pfam" id="PF05227">
    <property type="entry name" value="CHASE3"/>
    <property type="match status" value="1"/>
</dbReference>
<accession>A0ABY9ANI4</accession>
<dbReference type="InterPro" id="IPR043128">
    <property type="entry name" value="Rev_trsase/Diguanyl_cyclase"/>
</dbReference>
<reference evidence="5 6" key="1">
    <citation type="submission" date="2023-06" db="EMBL/GenBank/DDBJ databases">
        <authorList>
            <person name="Ham H."/>
            <person name="Park D.S."/>
        </authorList>
    </citation>
    <scope>NUCLEOTIDE SEQUENCE [LARGE SCALE GENOMIC DNA]</scope>
    <source>
        <strain evidence="5 6">KACC 17005</strain>
    </source>
</reference>
<dbReference type="Proteomes" id="UP001242732">
    <property type="component" value="Chromosome"/>
</dbReference>
<dbReference type="PANTHER" id="PTHR45138:SF9">
    <property type="entry name" value="DIGUANYLATE CYCLASE DGCM-RELATED"/>
    <property type="match status" value="1"/>
</dbReference>
<evidence type="ECO:0000313" key="6">
    <source>
        <dbReference type="Proteomes" id="UP001242732"/>
    </source>
</evidence>
<evidence type="ECO:0000256" key="1">
    <source>
        <dbReference type="ARBA" id="ARBA00012528"/>
    </source>
</evidence>
<dbReference type="PROSITE" id="PS50887">
    <property type="entry name" value="GGDEF"/>
    <property type="match status" value="1"/>
</dbReference>
<comment type="catalytic activity">
    <reaction evidence="2">
        <text>2 GTP = 3',3'-c-di-GMP + 2 diphosphate</text>
        <dbReference type="Rhea" id="RHEA:24898"/>
        <dbReference type="ChEBI" id="CHEBI:33019"/>
        <dbReference type="ChEBI" id="CHEBI:37565"/>
        <dbReference type="ChEBI" id="CHEBI:58805"/>
        <dbReference type="EC" id="2.7.7.65"/>
    </reaction>
</comment>
<dbReference type="NCBIfam" id="TIGR00254">
    <property type="entry name" value="GGDEF"/>
    <property type="match status" value="1"/>
</dbReference>
<dbReference type="InterPro" id="IPR007891">
    <property type="entry name" value="CHASE3"/>
</dbReference>
<keyword evidence="3" id="KW-0812">Transmembrane</keyword>
<dbReference type="SUPFAM" id="SSF55073">
    <property type="entry name" value="Nucleotide cyclase"/>
    <property type="match status" value="1"/>
</dbReference>
<dbReference type="PANTHER" id="PTHR45138">
    <property type="entry name" value="REGULATORY COMPONENTS OF SENSORY TRANSDUCTION SYSTEM"/>
    <property type="match status" value="1"/>
</dbReference>
<dbReference type="SMART" id="SM00267">
    <property type="entry name" value="GGDEF"/>
    <property type="match status" value="1"/>
</dbReference>
<dbReference type="InterPro" id="IPR029787">
    <property type="entry name" value="Nucleotide_cyclase"/>
</dbReference>
<keyword evidence="3" id="KW-1133">Transmembrane helix</keyword>
<gene>
    <name evidence="5" type="ORF">QRO08_21180</name>
</gene>
<sequence length="363" mass="39473">MLVVVQVVALLLGVVGAGMLVWTAAKFNAASDWVEHTHEVLDRISAVRTELLRGGLALRNYAISPALPYLERARAAARGATDASERLEELVQDNPRQSDRAFALRAETAEVVGWMNSTAVIAERDGPLALLASLAPRISQDSAKVLRQQLMAMEAEERLLLQARTQERAREYRRLIIGATLGGAAFIIFLVWSVTYAAALFRRSTTRIETLSESADCDPLTGLLNRRALEERFTSLAGYPLTVVAFDLDDFKPVNDTYGHQAGDEVLMVTAKRMLRECRDGDLVARVGGDEFVVVLSGVSDADTARSVCTRLQHVLCEPIQLHTAAVRVGVSLGYEVSPGGIGLSDLLARADAAAYAQKSARR</sequence>
<evidence type="ECO:0000259" key="4">
    <source>
        <dbReference type="PROSITE" id="PS50887"/>
    </source>
</evidence>
<evidence type="ECO:0000256" key="2">
    <source>
        <dbReference type="ARBA" id="ARBA00034247"/>
    </source>
</evidence>